<evidence type="ECO:0000313" key="2">
    <source>
        <dbReference type="Proteomes" id="UP001152656"/>
    </source>
</evidence>
<gene>
    <name evidence="1" type="ORF">OGZ39_10455</name>
</gene>
<name>A0A9X4NE12_9LACT</name>
<sequence>MKPIISKLFEEIDELEEELEYYSKHDMFHQAHFKKYQIVIRRDFIKKISNALNPQIPEPWASMTADEIIKGLGVYR</sequence>
<proteinExistence type="predicted"/>
<evidence type="ECO:0000313" key="1">
    <source>
        <dbReference type="EMBL" id="MDG4982067.1"/>
    </source>
</evidence>
<accession>A0A9X4NE12</accession>
<organism evidence="1 2">
    <name type="scientific">Lactococcus lactis</name>
    <dbReference type="NCBI Taxonomy" id="1358"/>
    <lineage>
        <taxon>Bacteria</taxon>
        <taxon>Bacillati</taxon>
        <taxon>Bacillota</taxon>
        <taxon>Bacilli</taxon>
        <taxon>Lactobacillales</taxon>
        <taxon>Streptococcaceae</taxon>
        <taxon>Lactococcus</taxon>
    </lineage>
</organism>
<protein>
    <submittedName>
        <fullName evidence="1">Uncharacterized protein</fullName>
    </submittedName>
</protein>
<comment type="caution">
    <text evidence="1">The sequence shown here is derived from an EMBL/GenBank/DDBJ whole genome shotgun (WGS) entry which is preliminary data.</text>
</comment>
<dbReference type="RefSeq" id="WP_278216427.1">
    <property type="nucleotide sequence ID" value="NZ_JAOWLP010000009.1"/>
</dbReference>
<reference evidence="1" key="2">
    <citation type="journal article" date="2023" name="Food Microbiol.">
        <title>Evaluation of the fermentation potential of lactic acid bacteria isolated from herbs, fruits and vegetables as starter cultures in nut-based milk alternatives.</title>
        <authorList>
            <person name="Huang W."/>
            <person name="Dong A."/>
            <person name="Pham H.T."/>
            <person name="Zhou C."/>
            <person name="Huo Z."/>
            <person name="Watjen A.P."/>
            <person name="Prakash S."/>
            <person name="Bang-Berthelsen C.H."/>
            <person name="Turner M.S."/>
        </authorList>
    </citation>
    <scope>NUCLEOTIDE SEQUENCE</scope>
    <source>
        <strain evidence="1">581</strain>
    </source>
</reference>
<dbReference type="EMBL" id="JAOWLP010000009">
    <property type="protein sequence ID" value="MDG4982067.1"/>
    <property type="molecule type" value="Genomic_DNA"/>
</dbReference>
<reference evidence="1" key="1">
    <citation type="submission" date="2022-10" db="EMBL/GenBank/DDBJ databases">
        <authorList>
            <person name="Turner M.S."/>
            <person name="Huang W."/>
        </authorList>
    </citation>
    <scope>NUCLEOTIDE SEQUENCE</scope>
    <source>
        <strain evidence="1">581</strain>
    </source>
</reference>
<dbReference type="AlphaFoldDB" id="A0A9X4NE12"/>
<dbReference type="Proteomes" id="UP001152656">
    <property type="component" value="Unassembled WGS sequence"/>
</dbReference>